<dbReference type="InterPro" id="IPR053259">
    <property type="entry name" value="Golvesin-related_Golgi"/>
</dbReference>
<dbReference type="PANTHER" id="PTHR32301">
    <property type="entry name" value="COUNTIN RECEPTOR CNR3-RELATED"/>
    <property type="match status" value="1"/>
</dbReference>
<evidence type="ECO:0000313" key="4">
    <source>
        <dbReference type="Proteomes" id="UP001054902"/>
    </source>
</evidence>
<dbReference type="PANTHER" id="PTHR32301:SF6">
    <property type="entry name" value="GOLVESIN-RELATED"/>
    <property type="match status" value="1"/>
</dbReference>
<reference evidence="3 4" key="1">
    <citation type="journal article" date="2021" name="Sci. Rep.">
        <title>The genome of the diatom Chaetoceros tenuissimus carries an ancient integrated fragment of an extant virus.</title>
        <authorList>
            <person name="Hongo Y."/>
            <person name="Kimura K."/>
            <person name="Takaki Y."/>
            <person name="Yoshida Y."/>
            <person name="Baba S."/>
            <person name="Kobayashi G."/>
            <person name="Nagasaki K."/>
            <person name="Hano T."/>
            <person name="Tomaru Y."/>
        </authorList>
    </citation>
    <scope>NUCLEOTIDE SEQUENCE [LARGE SCALE GENOMIC DNA]</scope>
    <source>
        <strain evidence="3 4">NIES-3715</strain>
    </source>
</reference>
<sequence length="516" mass="58708">MIDSGTDNGSHLVKRKQAHDQGIDKTDSTLPLDAMEIDPDSCDFEPLTKSINGAALTDLSIHEELFTPGYHTDDDSSAPLEIIDTKMIPVGEVSDYDDFSDASSYYRDNLGFWRHKMLLLISILPLSSRQLHRINEMMNTFSHHFYTTASPNEKKRKGFSRMNIPKELSEASAVFICITLVMILLFAFMGSHLISNIVSVGPERNIAVVSQSFFYKHNKISRQGVGLAPPIGTSLPAKFSVFADVDDFPLNYLDTPLYFHIPRSAGTSMKGIFSSCLGKVLATEAGGLDDHRLDERIQTVRKQNGIYVNVDLYTVEGIRKAKTLGLVQSNLAEVMFSPFIFETAELFDSNHRGRLFTVLRHPVERVISLYYFLRLYDTKVRDHSMEDFMRTSGNNWMVRTLTNTVEGPIDESHLNMAKEFLRRKFLIGLLDNKTESFRRFEEYFGLEAPSHLSEQCKNDIFYMNWHVKNPHPLPEPNDPVMSMIQNIQRYDIALYEYGVQLFAEQGVMFAVSTDKA</sequence>
<feature type="transmembrane region" description="Helical" evidence="2">
    <location>
        <begin position="171"/>
        <end position="194"/>
    </location>
</feature>
<keyword evidence="4" id="KW-1185">Reference proteome</keyword>
<comment type="caution">
    <text evidence="3">The sequence shown here is derived from an EMBL/GenBank/DDBJ whole genome shotgun (WGS) entry which is preliminary data.</text>
</comment>
<evidence type="ECO:0000256" key="1">
    <source>
        <dbReference type="SAM" id="MobiDB-lite"/>
    </source>
</evidence>
<dbReference type="AlphaFoldDB" id="A0AAD3CSF7"/>
<proteinExistence type="predicted"/>
<feature type="region of interest" description="Disordered" evidence="1">
    <location>
        <begin position="1"/>
        <end position="32"/>
    </location>
</feature>
<organism evidence="3 4">
    <name type="scientific">Chaetoceros tenuissimus</name>
    <dbReference type="NCBI Taxonomy" id="426638"/>
    <lineage>
        <taxon>Eukaryota</taxon>
        <taxon>Sar</taxon>
        <taxon>Stramenopiles</taxon>
        <taxon>Ochrophyta</taxon>
        <taxon>Bacillariophyta</taxon>
        <taxon>Coscinodiscophyceae</taxon>
        <taxon>Chaetocerotophycidae</taxon>
        <taxon>Chaetocerotales</taxon>
        <taxon>Chaetocerotaceae</taxon>
        <taxon>Chaetoceros</taxon>
    </lineage>
</organism>
<dbReference type="InterPro" id="IPR027417">
    <property type="entry name" value="P-loop_NTPase"/>
</dbReference>
<keyword evidence="2" id="KW-0472">Membrane</keyword>
<keyword evidence="2" id="KW-0812">Transmembrane</keyword>
<dbReference type="Gene3D" id="3.40.50.300">
    <property type="entry name" value="P-loop containing nucleotide triphosphate hydrolases"/>
    <property type="match status" value="1"/>
</dbReference>
<dbReference type="SUPFAM" id="SSF52540">
    <property type="entry name" value="P-loop containing nucleoside triphosphate hydrolases"/>
    <property type="match status" value="1"/>
</dbReference>
<keyword evidence="2" id="KW-1133">Transmembrane helix</keyword>
<name>A0AAD3CSF7_9STRA</name>
<evidence type="ECO:0008006" key="5">
    <source>
        <dbReference type="Google" id="ProtNLM"/>
    </source>
</evidence>
<protein>
    <recommendedName>
        <fullName evidence="5">Sulfotransferase domain-containing protein</fullName>
    </recommendedName>
</protein>
<feature type="compositionally biased region" description="Basic and acidic residues" evidence="1">
    <location>
        <begin position="18"/>
        <end position="27"/>
    </location>
</feature>
<evidence type="ECO:0000256" key="2">
    <source>
        <dbReference type="SAM" id="Phobius"/>
    </source>
</evidence>
<dbReference type="Proteomes" id="UP001054902">
    <property type="component" value="Unassembled WGS sequence"/>
</dbReference>
<dbReference type="EMBL" id="BLLK01000045">
    <property type="protein sequence ID" value="GFH51073.1"/>
    <property type="molecule type" value="Genomic_DNA"/>
</dbReference>
<evidence type="ECO:0000313" key="3">
    <source>
        <dbReference type="EMBL" id="GFH51073.1"/>
    </source>
</evidence>
<gene>
    <name evidence="3" type="ORF">CTEN210_07549</name>
</gene>
<accession>A0AAD3CSF7</accession>